<keyword evidence="4 15" id="KW-0285">Flavoprotein</keyword>
<comment type="similarity">
    <text evidence="15">Belongs to the ribF family.</text>
</comment>
<dbReference type="Pfam" id="PF06574">
    <property type="entry name" value="FAD_syn"/>
    <property type="match status" value="1"/>
</dbReference>
<evidence type="ECO:0000256" key="13">
    <source>
        <dbReference type="ARBA" id="ARBA00047880"/>
    </source>
</evidence>
<dbReference type="KEGG" id="afy:BW247_00175"/>
<dbReference type="InterPro" id="IPR023465">
    <property type="entry name" value="Riboflavin_kinase_dom_sf"/>
</dbReference>
<dbReference type="GO" id="GO:0006747">
    <property type="term" value="P:FAD biosynthetic process"/>
    <property type="evidence" value="ECO:0007669"/>
    <property type="project" value="UniProtKB-UniRule"/>
</dbReference>
<comment type="pathway">
    <text evidence="3 15">Cofactor biosynthesis; FMN biosynthesis; FMN from riboflavin (ATP route): step 1/1.</text>
</comment>
<evidence type="ECO:0000256" key="9">
    <source>
        <dbReference type="ARBA" id="ARBA00022777"/>
    </source>
</evidence>
<evidence type="ECO:0000256" key="11">
    <source>
        <dbReference type="ARBA" id="ARBA00022840"/>
    </source>
</evidence>
<dbReference type="CDD" id="cd02064">
    <property type="entry name" value="FAD_synthetase_N"/>
    <property type="match status" value="1"/>
</dbReference>
<comment type="catalytic activity">
    <reaction evidence="14 15">
        <text>FMN + ATP + H(+) = FAD + diphosphate</text>
        <dbReference type="Rhea" id="RHEA:17237"/>
        <dbReference type="ChEBI" id="CHEBI:15378"/>
        <dbReference type="ChEBI" id="CHEBI:30616"/>
        <dbReference type="ChEBI" id="CHEBI:33019"/>
        <dbReference type="ChEBI" id="CHEBI:57692"/>
        <dbReference type="ChEBI" id="CHEBI:58210"/>
        <dbReference type="EC" id="2.7.7.2"/>
    </reaction>
</comment>
<keyword evidence="18" id="KW-1185">Reference proteome</keyword>
<dbReference type="GO" id="GO:0008531">
    <property type="term" value="F:riboflavin kinase activity"/>
    <property type="evidence" value="ECO:0007669"/>
    <property type="project" value="UniProtKB-UniRule"/>
</dbReference>
<dbReference type="InterPro" id="IPR015864">
    <property type="entry name" value="FAD_synthase"/>
</dbReference>
<comment type="pathway">
    <text evidence="2 15">Cofactor biosynthesis; FAD biosynthesis; FAD from FMN: step 1/1.</text>
</comment>
<evidence type="ECO:0000256" key="4">
    <source>
        <dbReference type="ARBA" id="ARBA00022630"/>
    </source>
</evidence>
<keyword evidence="10 15" id="KW-0274">FAD</keyword>
<evidence type="ECO:0000256" key="12">
    <source>
        <dbReference type="ARBA" id="ARBA00023268"/>
    </source>
</evidence>
<keyword evidence="8 15" id="KW-0547">Nucleotide-binding</keyword>
<dbReference type="Gene3D" id="2.40.30.30">
    <property type="entry name" value="Riboflavin kinase-like"/>
    <property type="match status" value="1"/>
</dbReference>
<gene>
    <name evidence="17" type="ORF">BW247_00175</name>
</gene>
<dbReference type="UniPathway" id="UPA00277">
    <property type="reaction ID" value="UER00407"/>
</dbReference>
<dbReference type="NCBIfam" id="NF004160">
    <property type="entry name" value="PRK05627.1-3"/>
    <property type="match status" value="1"/>
</dbReference>
<dbReference type="InterPro" id="IPR014729">
    <property type="entry name" value="Rossmann-like_a/b/a_fold"/>
</dbReference>
<dbReference type="Gene3D" id="3.40.50.620">
    <property type="entry name" value="HUPs"/>
    <property type="match status" value="1"/>
</dbReference>
<dbReference type="InterPro" id="IPR023468">
    <property type="entry name" value="Riboflavin_kinase"/>
</dbReference>
<reference evidence="17 18" key="1">
    <citation type="submission" date="2017-01" db="EMBL/GenBank/DDBJ databases">
        <title>Draft sequence of Acidihalobacter ferrooxidans strain DSM 14175 (strain V8).</title>
        <authorList>
            <person name="Khaleque H.N."/>
            <person name="Ramsay J.P."/>
            <person name="Murphy R.J.T."/>
            <person name="Kaksonen A.H."/>
            <person name="Boxall N.J."/>
            <person name="Watkin E.L.J."/>
        </authorList>
    </citation>
    <scope>NUCLEOTIDE SEQUENCE [LARGE SCALE GENOMIC DNA]</scope>
    <source>
        <strain evidence="17 18">V8</strain>
    </source>
</reference>
<dbReference type="PANTHER" id="PTHR22749:SF6">
    <property type="entry name" value="RIBOFLAVIN KINASE"/>
    <property type="match status" value="1"/>
</dbReference>
<dbReference type="EC" id="2.7.1.26" evidence="15"/>
<keyword evidence="12" id="KW-0511">Multifunctional enzyme</keyword>
<dbReference type="PIRSF" id="PIRSF004491">
    <property type="entry name" value="FAD_Synth"/>
    <property type="match status" value="1"/>
</dbReference>
<sequence length="315" mass="34709">MELIRGEHNLRPRHHGCVATIGNFDGVHRGHQAVVGQLREEAARRGLPSTLITFEPLPHEYFMGPQAPARLTPLRERLCQFAALGVDRVLILRFDLRLSGQTADDFVQRLLVDRLGVKSVIVGDDFRYGQDRAGDFDTLVHAGQRLGFDVLRQDTYTLGDARVSSTRIRQALATGDLAGAEHLLGRPFTISGRVRHGDQRGRTIGFPTANLALHRGAPAISGVFAVEVRAVDVRSADGLLARGVANVGKRPTVGGVTPLLEVHLFDFTGDLYGRHLRVALRRKIRDERRFESFAALQQQIREDADLAEAILSGQA</sequence>
<dbReference type="Pfam" id="PF01687">
    <property type="entry name" value="Flavokinase"/>
    <property type="match status" value="1"/>
</dbReference>
<dbReference type="NCBIfam" id="TIGR00083">
    <property type="entry name" value="ribF"/>
    <property type="match status" value="1"/>
</dbReference>
<evidence type="ECO:0000256" key="10">
    <source>
        <dbReference type="ARBA" id="ARBA00022827"/>
    </source>
</evidence>
<dbReference type="SMART" id="SM00904">
    <property type="entry name" value="Flavokinase"/>
    <property type="match status" value="1"/>
</dbReference>
<name>A0A1P8UD41_9GAMM</name>
<protein>
    <recommendedName>
        <fullName evidence="15">Riboflavin biosynthesis protein</fullName>
    </recommendedName>
    <domain>
        <recommendedName>
            <fullName evidence="15">Riboflavin kinase</fullName>
            <ecNumber evidence="15">2.7.1.26</ecNumber>
        </recommendedName>
        <alternativeName>
            <fullName evidence="15">Flavokinase</fullName>
        </alternativeName>
    </domain>
    <domain>
        <recommendedName>
            <fullName evidence="15">FMN adenylyltransferase</fullName>
            <ecNumber evidence="15">2.7.7.2</ecNumber>
        </recommendedName>
        <alternativeName>
            <fullName evidence="15">FAD pyrophosphorylase</fullName>
        </alternativeName>
        <alternativeName>
            <fullName evidence="15">FAD synthase</fullName>
        </alternativeName>
    </domain>
</protein>
<dbReference type="EC" id="2.7.7.2" evidence="15"/>
<dbReference type="NCBIfam" id="NF004163">
    <property type="entry name" value="PRK05627.1-6"/>
    <property type="match status" value="1"/>
</dbReference>
<evidence type="ECO:0000256" key="15">
    <source>
        <dbReference type="PIRNR" id="PIRNR004491"/>
    </source>
</evidence>
<dbReference type="STRING" id="1765967.BW247_00175"/>
<dbReference type="RefSeq" id="WP_076835044.1">
    <property type="nucleotide sequence ID" value="NZ_CP019434.1"/>
</dbReference>
<evidence type="ECO:0000313" key="17">
    <source>
        <dbReference type="EMBL" id="APZ41713.1"/>
    </source>
</evidence>
<keyword evidence="7 15" id="KW-0548">Nucleotidyltransferase</keyword>
<evidence type="ECO:0000313" key="18">
    <source>
        <dbReference type="Proteomes" id="UP000243807"/>
    </source>
</evidence>
<dbReference type="EMBL" id="CP019434">
    <property type="protein sequence ID" value="APZ41713.1"/>
    <property type="molecule type" value="Genomic_DNA"/>
</dbReference>
<keyword evidence="6 15" id="KW-0808">Transferase</keyword>
<dbReference type="UniPathway" id="UPA00276">
    <property type="reaction ID" value="UER00406"/>
</dbReference>
<feature type="domain" description="Riboflavin kinase" evidence="16">
    <location>
        <begin position="183"/>
        <end position="312"/>
    </location>
</feature>
<dbReference type="InterPro" id="IPR015865">
    <property type="entry name" value="Riboflavin_kinase_bac/euk"/>
</dbReference>
<keyword evidence="11 15" id="KW-0067">ATP-binding</keyword>
<evidence type="ECO:0000256" key="5">
    <source>
        <dbReference type="ARBA" id="ARBA00022643"/>
    </source>
</evidence>
<dbReference type="GO" id="GO:0009231">
    <property type="term" value="P:riboflavin biosynthetic process"/>
    <property type="evidence" value="ECO:0007669"/>
    <property type="project" value="InterPro"/>
</dbReference>
<evidence type="ECO:0000256" key="1">
    <source>
        <dbReference type="ARBA" id="ARBA00002121"/>
    </source>
</evidence>
<dbReference type="OrthoDB" id="9803667at2"/>
<dbReference type="NCBIfam" id="NF004159">
    <property type="entry name" value="PRK05627.1-2"/>
    <property type="match status" value="1"/>
</dbReference>
<keyword evidence="9 15" id="KW-0418">Kinase</keyword>
<evidence type="ECO:0000259" key="16">
    <source>
        <dbReference type="SMART" id="SM00904"/>
    </source>
</evidence>
<evidence type="ECO:0000256" key="14">
    <source>
        <dbReference type="ARBA" id="ARBA00049494"/>
    </source>
</evidence>
<dbReference type="GO" id="GO:0005524">
    <property type="term" value="F:ATP binding"/>
    <property type="evidence" value="ECO:0007669"/>
    <property type="project" value="UniProtKB-UniRule"/>
</dbReference>
<dbReference type="AlphaFoldDB" id="A0A1P8UD41"/>
<evidence type="ECO:0000256" key="8">
    <source>
        <dbReference type="ARBA" id="ARBA00022741"/>
    </source>
</evidence>
<comment type="catalytic activity">
    <reaction evidence="13 15">
        <text>riboflavin + ATP = FMN + ADP + H(+)</text>
        <dbReference type="Rhea" id="RHEA:14357"/>
        <dbReference type="ChEBI" id="CHEBI:15378"/>
        <dbReference type="ChEBI" id="CHEBI:30616"/>
        <dbReference type="ChEBI" id="CHEBI:57986"/>
        <dbReference type="ChEBI" id="CHEBI:58210"/>
        <dbReference type="ChEBI" id="CHEBI:456216"/>
        <dbReference type="EC" id="2.7.1.26"/>
    </reaction>
</comment>
<comment type="function">
    <text evidence="1">Catalyzes the phosphorylation of riboflavin to FMN followed by the adenylation of FMN to FAD.</text>
</comment>
<dbReference type="GO" id="GO:0003919">
    <property type="term" value="F:FMN adenylyltransferase activity"/>
    <property type="evidence" value="ECO:0007669"/>
    <property type="project" value="UniProtKB-UniRule"/>
</dbReference>
<keyword evidence="5 15" id="KW-0288">FMN</keyword>
<dbReference type="SUPFAM" id="SSF52374">
    <property type="entry name" value="Nucleotidylyl transferase"/>
    <property type="match status" value="1"/>
</dbReference>
<dbReference type="InterPro" id="IPR002606">
    <property type="entry name" value="Riboflavin_kinase_bac"/>
</dbReference>
<dbReference type="GO" id="GO:0009398">
    <property type="term" value="P:FMN biosynthetic process"/>
    <property type="evidence" value="ECO:0007669"/>
    <property type="project" value="UniProtKB-UniRule"/>
</dbReference>
<dbReference type="SUPFAM" id="SSF82114">
    <property type="entry name" value="Riboflavin kinase-like"/>
    <property type="match status" value="1"/>
</dbReference>
<evidence type="ECO:0000256" key="7">
    <source>
        <dbReference type="ARBA" id="ARBA00022695"/>
    </source>
</evidence>
<accession>A0A1P8UD41</accession>
<evidence type="ECO:0000256" key="6">
    <source>
        <dbReference type="ARBA" id="ARBA00022679"/>
    </source>
</evidence>
<dbReference type="Proteomes" id="UP000243807">
    <property type="component" value="Chromosome"/>
</dbReference>
<proteinExistence type="inferred from homology"/>
<organism evidence="17 18">
    <name type="scientific">Acidihalobacter ferrooxydans</name>
    <dbReference type="NCBI Taxonomy" id="1765967"/>
    <lineage>
        <taxon>Bacteria</taxon>
        <taxon>Pseudomonadati</taxon>
        <taxon>Pseudomonadota</taxon>
        <taxon>Gammaproteobacteria</taxon>
        <taxon>Chromatiales</taxon>
        <taxon>Ectothiorhodospiraceae</taxon>
        <taxon>Acidihalobacter</taxon>
    </lineage>
</organism>
<evidence type="ECO:0000256" key="3">
    <source>
        <dbReference type="ARBA" id="ARBA00005201"/>
    </source>
</evidence>
<dbReference type="PANTHER" id="PTHR22749">
    <property type="entry name" value="RIBOFLAVIN KINASE/FMN ADENYLYLTRANSFERASE"/>
    <property type="match status" value="1"/>
</dbReference>
<evidence type="ECO:0000256" key="2">
    <source>
        <dbReference type="ARBA" id="ARBA00004726"/>
    </source>
</evidence>
<dbReference type="FunFam" id="3.40.50.620:FF:000021">
    <property type="entry name" value="Riboflavin biosynthesis protein"/>
    <property type="match status" value="1"/>
</dbReference>